<dbReference type="CDD" id="cd07067">
    <property type="entry name" value="HP_PGM_like"/>
    <property type="match status" value="1"/>
</dbReference>
<protein>
    <submittedName>
        <fullName evidence="2">Putative phosphoglycerate mutase</fullName>
    </submittedName>
</protein>
<dbReference type="InterPro" id="IPR012337">
    <property type="entry name" value="RNaseH-like_sf"/>
</dbReference>
<dbReference type="InterPro" id="IPR013078">
    <property type="entry name" value="His_Pase_superF_clade-1"/>
</dbReference>
<dbReference type="GO" id="GO:0003676">
    <property type="term" value="F:nucleic acid binding"/>
    <property type="evidence" value="ECO:0007669"/>
    <property type="project" value="InterPro"/>
</dbReference>
<evidence type="ECO:0000313" key="2">
    <source>
        <dbReference type="EMBL" id="REF30866.1"/>
    </source>
</evidence>
<dbReference type="SUPFAM" id="SSF53098">
    <property type="entry name" value="Ribonuclease H-like"/>
    <property type="match status" value="1"/>
</dbReference>
<organism evidence="2 3">
    <name type="scientific">Calidifontibacter indicus</name>
    <dbReference type="NCBI Taxonomy" id="419650"/>
    <lineage>
        <taxon>Bacteria</taxon>
        <taxon>Bacillati</taxon>
        <taxon>Actinomycetota</taxon>
        <taxon>Actinomycetes</taxon>
        <taxon>Micrococcales</taxon>
        <taxon>Dermacoccaceae</taxon>
        <taxon>Calidifontibacter</taxon>
    </lineage>
</organism>
<dbReference type="RefSeq" id="WP_115922800.1">
    <property type="nucleotide sequence ID" value="NZ_QTUA01000001.1"/>
</dbReference>
<keyword evidence="3" id="KW-1185">Reference proteome</keyword>
<dbReference type="Pfam" id="PF00300">
    <property type="entry name" value="His_Phos_1"/>
    <property type="match status" value="1"/>
</dbReference>
<dbReference type="InterPro" id="IPR002156">
    <property type="entry name" value="RNaseH_domain"/>
</dbReference>
<dbReference type="EMBL" id="QTUA01000001">
    <property type="protein sequence ID" value="REF30866.1"/>
    <property type="molecule type" value="Genomic_DNA"/>
</dbReference>
<dbReference type="AlphaFoldDB" id="A0A3D9UNJ9"/>
<dbReference type="InterPro" id="IPR036397">
    <property type="entry name" value="RNaseH_sf"/>
</dbReference>
<dbReference type="Gene3D" id="3.40.50.1240">
    <property type="entry name" value="Phosphoglycerate mutase-like"/>
    <property type="match status" value="1"/>
</dbReference>
<name>A0A3D9UNJ9_9MICO</name>
<dbReference type="SMART" id="SM00855">
    <property type="entry name" value="PGAM"/>
    <property type="match status" value="1"/>
</dbReference>
<evidence type="ECO:0000313" key="3">
    <source>
        <dbReference type="Proteomes" id="UP000256253"/>
    </source>
</evidence>
<feature type="domain" description="RNase H type-1" evidence="1">
    <location>
        <begin position="6"/>
        <end position="143"/>
    </location>
</feature>
<sequence>MSRAARQRTLIVEADGGSRGNPGVAGYGALVRDPDSGRIIARRAEPLGVASNNVAEYSGLIAGLTAAYAIDPGARVEVRMDSKLVVEQMSGRWKIKHEDMKRLALEAREVAQAIAAAGGSVSYSWIPREKNKDADALSNDGMDGRSISEDLWETADSGDAVDVEEPEVSAADVVADADAEAGAAAEPVQAQRMSAGRERPVRLLLVRHAVTDFTVTGRLDGRGGPNPDLNDEGLAQARAVAAGIDAKVGSLPVRFIASDLSRAQDTIRPAARARGLEVEVDPDWDEQNFGEWDGELLRDLVQNKDFRRLRDDEAYAAPGGGETHRELVERVRGALGRALASAPDGGVVVVASHRKPIMVVLADLLGIDLTHAWMLSIGPASFTGLELWSDGHGTISFVNDTNHLRAR</sequence>
<dbReference type="NCBIfam" id="NF005567">
    <property type="entry name" value="PRK07238.1"/>
    <property type="match status" value="1"/>
</dbReference>
<dbReference type="Pfam" id="PF13456">
    <property type="entry name" value="RVT_3"/>
    <property type="match status" value="1"/>
</dbReference>
<evidence type="ECO:0000259" key="1">
    <source>
        <dbReference type="PROSITE" id="PS50879"/>
    </source>
</evidence>
<gene>
    <name evidence="2" type="ORF">DFJ65_1894</name>
</gene>
<dbReference type="PANTHER" id="PTHR46387">
    <property type="entry name" value="POLYNUCLEOTIDYL TRANSFERASE, RIBONUCLEASE H-LIKE SUPERFAMILY PROTEIN"/>
    <property type="match status" value="1"/>
</dbReference>
<dbReference type="InterPro" id="IPR029033">
    <property type="entry name" value="His_PPase_superfam"/>
</dbReference>
<dbReference type="CDD" id="cd09279">
    <property type="entry name" value="RNase_HI_like"/>
    <property type="match status" value="1"/>
</dbReference>
<dbReference type="PANTHER" id="PTHR46387:SF2">
    <property type="entry name" value="RIBONUCLEASE HI"/>
    <property type="match status" value="1"/>
</dbReference>
<dbReference type="OrthoDB" id="5296884at2"/>
<dbReference type="PROSITE" id="PS50879">
    <property type="entry name" value="RNASE_H_1"/>
    <property type="match status" value="1"/>
</dbReference>
<dbReference type="GO" id="GO:0004523">
    <property type="term" value="F:RNA-DNA hybrid ribonuclease activity"/>
    <property type="evidence" value="ECO:0007669"/>
    <property type="project" value="InterPro"/>
</dbReference>
<dbReference type="Gene3D" id="3.30.420.10">
    <property type="entry name" value="Ribonuclease H-like superfamily/Ribonuclease H"/>
    <property type="match status" value="1"/>
</dbReference>
<dbReference type="Proteomes" id="UP000256253">
    <property type="component" value="Unassembled WGS sequence"/>
</dbReference>
<reference evidence="2 3" key="1">
    <citation type="submission" date="2018-08" db="EMBL/GenBank/DDBJ databases">
        <title>Sequencing the genomes of 1000 actinobacteria strains.</title>
        <authorList>
            <person name="Klenk H.-P."/>
        </authorList>
    </citation>
    <scope>NUCLEOTIDE SEQUENCE [LARGE SCALE GENOMIC DNA]</scope>
    <source>
        <strain evidence="2 3">DSM 22967</strain>
    </source>
</reference>
<accession>A0A3D9UNJ9</accession>
<comment type="caution">
    <text evidence="2">The sequence shown here is derived from an EMBL/GenBank/DDBJ whole genome shotgun (WGS) entry which is preliminary data.</text>
</comment>
<proteinExistence type="predicted"/>
<dbReference type="SUPFAM" id="SSF53254">
    <property type="entry name" value="Phosphoglycerate mutase-like"/>
    <property type="match status" value="1"/>
</dbReference>